<feature type="transmembrane region" description="Helical" evidence="1">
    <location>
        <begin position="134"/>
        <end position="158"/>
    </location>
</feature>
<dbReference type="OrthoDB" id="3235960at2759"/>
<keyword evidence="1" id="KW-0812">Transmembrane</keyword>
<feature type="domain" description="DUF6535" evidence="2">
    <location>
        <begin position="49"/>
        <end position="162"/>
    </location>
</feature>
<sequence length="162" mass="18372">MRAVDKPPNKERLGKFLFFSTKLSRITLRNRERGALASQDDHEARFYDKYHKVSEEYDKEFLKRYDVDLDTTLIFAGLFSTVTSAFIIGIDSKLQPDPGDETVALLRLLIYKINSTTFGSDAPTLPRWNGPPPVMVHVQAILFASLFASLLAAFLAMLGKQW</sequence>
<comment type="caution">
    <text evidence="3">The sequence shown here is derived from an EMBL/GenBank/DDBJ whole genome shotgun (WGS) entry which is preliminary data.</text>
</comment>
<dbReference type="AlphaFoldDB" id="A0A9P6L3B5"/>
<reference evidence="3" key="1">
    <citation type="journal article" date="2020" name="Nat. Commun.">
        <title>Large-scale genome sequencing of mycorrhizal fungi provides insights into the early evolution of symbiotic traits.</title>
        <authorList>
            <person name="Miyauchi S."/>
            <person name="Kiss E."/>
            <person name="Kuo A."/>
            <person name="Drula E."/>
            <person name="Kohler A."/>
            <person name="Sanchez-Garcia M."/>
            <person name="Morin E."/>
            <person name="Andreopoulos B."/>
            <person name="Barry K.W."/>
            <person name="Bonito G."/>
            <person name="Buee M."/>
            <person name="Carver A."/>
            <person name="Chen C."/>
            <person name="Cichocki N."/>
            <person name="Clum A."/>
            <person name="Culley D."/>
            <person name="Crous P.W."/>
            <person name="Fauchery L."/>
            <person name="Girlanda M."/>
            <person name="Hayes R.D."/>
            <person name="Keri Z."/>
            <person name="LaButti K."/>
            <person name="Lipzen A."/>
            <person name="Lombard V."/>
            <person name="Magnuson J."/>
            <person name="Maillard F."/>
            <person name="Murat C."/>
            <person name="Nolan M."/>
            <person name="Ohm R.A."/>
            <person name="Pangilinan J."/>
            <person name="Pereira M.F."/>
            <person name="Perotto S."/>
            <person name="Peter M."/>
            <person name="Pfister S."/>
            <person name="Riley R."/>
            <person name="Sitrit Y."/>
            <person name="Stielow J.B."/>
            <person name="Szollosi G."/>
            <person name="Zifcakova L."/>
            <person name="Stursova M."/>
            <person name="Spatafora J.W."/>
            <person name="Tedersoo L."/>
            <person name="Vaario L.M."/>
            <person name="Yamada A."/>
            <person name="Yan M."/>
            <person name="Wang P."/>
            <person name="Xu J."/>
            <person name="Bruns T."/>
            <person name="Baldrian P."/>
            <person name="Vilgalys R."/>
            <person name="Dunand C."/>
            <person name="Henrissat B."/>
            <person name="Grigoriev I.V."/>
            <person name="Hibbett D."/>
            <person name="Nagy L.G."/>
            <person name="Martin F.M."/>
        </authorList>
    </citation>
    <scope>NUCLEOTIDE SEQUENCE</scope>
    <source>
        <strain evidence="3">UH-Tt-Lm1</strain>
    </source>
</reference>
<evidence type="ECO:0000256" key="1">
    <source>
        <dbReference type="SAM" id="Phobius"/>
    </source>
</evidence>
<evidence type="ECO:0000313" key="4">
    <source>
        <dbReference type="Proteomes" id="UP000736335"/>
    </source>
</evidence>
<evidence type="ECO:0000313" key="3">
    <source>
        <dbReference type="EMBL" id="KAF9780472.1"/>
    </source>
</evidence>
<reference evidence="3" key="2">
    <citation type="submission" date="2020-11" db="EMBL/GenBank/DDBJ databases">
        <authorList>
            <consortium name="DOE Joint Genome Institute"/>
            <person name="Kuo A."/>
            <person name="Miyauchi S."/>
            <person name="Kiss E."/>
            <person name="Drula E."/>
            <person name="Kohler A."/>
            <person name="Sanchez-Garcia M."/>
            <person name="Andreopoulos B."/>
            <person name="Barry K.W."/>
            <person name="Bonito G."/>
            <person name="Buee M."/>
            <person name="Carver A."/>
            <person name="Chen C."/>
            <person name="Cichocki N."/>
            <person name="Clum A."/>
            <person name="Culley D."/>
            <person name="Crous P.W."/>
            <person name="Fauchery L."/>
            <person name="Girlanda M."/>
            <person name="Hayes R."/>
            <person name="Keri Z."/>
            <person name="Labutti K."/>
            <person name="Lipzen A."/>
            <person name="Lombard V."/>
            <person name="Magnuson J."/>
            <person name="Maillard F."/>
            <person name="Morin E."/>
            <person name="Murat C."/>
            <person name="Nolan M."/>
            <person name="Ohm R."/>
            <person name="Pangilinan J."/>
            <person name="Pereira M."/>
            <person name="Perotto S."/>
            <person name="Peter M."/>
            <person name="Riley R."/>
            <person name="Sitrit Y."/>
            <person name="Stielow B."/>
            <person name="Szollosi G."/>
            <person name="Zifcakova L."/>
            <person name="Stursova M."/>
            <person name="Spatafora J.W."/>
            <person name="Tedersoo L."/>
            <person name="Vaario L.-M."/>
            <person name="Yamada A."/>
            <person name="Yan M."/>
            <person name="Wang P."/>
            <person name="Xu J."/>
            <person name="Bruns T."/>
            <person name="Baldrian P."/>
            <person name="Vilgalys R."/>
            <person name="Henrissat B."/>
            <person name="Grigoriev I.V."/>
            <person name="Hibbett D."/>
            <person name="Nagy L.G."/>
            <person name="Martin F.M."/>
        </authorList>
    </citation>
    <scope>NUCLEOTIDE SEQUENCE</scope>
    <source>
        <strain evidence="3">UH-Tt-Lm1</strain>
    </source>
</reference>
<dbReference type="EMBL" id="WIUZ02000016">
    <property type="protein sequence ID" value="KAF9780472.1"/>
    <property type="molecule type" value="Genomic_DNA"/>
</dbReference>
<accession>A0A9P6L3B5</accession>
<dbReference type="Proteomes" id="UP000736335">
    <property type="component" value="Unassembled WGS sequence"/>
</dbReference>
<protein>
    <recommendedName>
        <fullName evidence="2">DUF6535 domain-containing protein</fullName>
    </recommendedName>
</protein>
<dbReference type="InterPro" id="IPR045338">
    <property type="entry name" value="DUF6535"/>
</dbReference>
<evidence type="ECO:0000259" key="2">
    <source>
        <dbReference type="Pfam" id="PF20153"/>
    </source>
</evidence>
<dbReference type="Pfam" id="PF20153">
    <property type="entry name" value="DUF6535"/>
    <property type="match status" value="1"/>
</dbReference>
<keyword evidence="1" id="KW-0472">Membrane</keyword>
<feature type="transmembrane region" description="Helical" evidence="1">
    <location>
        <begin position="72"/>
        <end position="90"/>
    </location>
</feature>
<feature type="non-terminal residue" evidence="3">
    <location>
        <position position="162"/>
    </location>
</feature>
<keyword evidence="1" id="KW-1133">Transmembrane helix</keyword>
<proteinExistence type="predicted"/>
<keyword evidence="4" id="KW-1185">Reference proteome</keyword>
<gene>
    <name evidence="3" type="ORF">BJ322DRAFT_1011907</name>
</gene>
<organism evidence="3 4">
    <name type="scientific">Thelephora terrestris</name>
    <dbReference type="NCBI Taxonomy" id="56493"/>
    <lineage>
        <taxon>Eukaryota</taxon>
        <taxon>Fungi</taxon>
        <taxon>Dikarya</taxon>
        <taxon>Basidiomycota</taxon>
        <taxon>Agaricomycotina</taxon>
        <taxon>Agaricomycetes</taxon>
        <taxon>Thelephorales</taxon>
        <taxon>Thelephoraceae</taxon>
        <taxon>Thelephora</taxon>
    </lineage>
</organism>
<name>A0A9P6L3B5_9AGAM</name>